<protein>
    <recommendedName>
        <fullName evidence="1">HTH-type transcriptional repressor KstR2 C-terminal domain-containing protein</fullName>
    </recommendedName>
</protein>
<dbReference type="SUPFAM" id="SSF48498">
    <property type="entry name" value="Tetracyclin repressor-like, C-terminal domain"/>
    <property type="match status" value="1"/>
</dbReference>
<dbReference type="InterPro" id="IPR041490">
    <property type="entry name" value="KstR2_TetR_C"/>
</dbReference>
<accession>A0A381U101</accession>
<feature type="non-terminal residue" evidence="2">
    <location>
        <position position="1"/>
    </location>
</feature>
<dbReference type="EMBL" id="UINC01005507">
    <property type="protein sequence ID" value="SVA21764.1"/>
    <property type="molecule type" value="Genomic_DNA"/>
</dbReference>
<dbReference type="InterPro" id="IPR036271">
    <property type="entry name" value="Tet_transcr_reg_TetR-rel_C_sf"/>
</dbReference>
<dbReference type="Gene3D" id="1.10.357.10">
    <property type="entry name" value="Tetracycline Repressor, domain 2"/>
    <property type="match status" value="1"/>
</dbReference>
<gene>
    <name evidence="2" type="ORF">METZ01_LOCUS74618</name>
</gene>
<dbReference type="AlphaFoldDB" id="A0A381U101"/>
<organism evidence="2">
    <name type="scientific">marine metagenome</name>
    <dbReference type="NCBI Taxonomy" id="408172"/>
    <lineage>
        <taxon>unclassified sequences</taxon>
        <taxon>metagenomes</taxon>
        <taxon>ecological metagenomes</taxon>
    </lineage>
</organism>
<reference evidence="2" key="1">
    <citation type="submission" date="2018-05" db="EMBL/GenBank/DDBJ databases">
        <authorList>
            <person name="Lanie J.A."/>
            <person name="Ng W.-L."/>
            <person name="Kazmierczak K.M."/>
            <person name="Andrzejewski T.M."/>
            <person name="Davidsen T.M."/>
            <person name="Wayne K.J."/>
            <person name="Tettelin H."/>
            <person name="Glass J.I."/>
            <person name="Rusch D."/>
            <person name="Podicherti R."/>
            <person name="Tsui H.-C.T."/>
            <person name="Winkler M.E."/>
        </authorList>
    </citation>
    <scope>NUCLEOTIDE SEQUENCE</scope>
</reference>
<sequence>PCRDRLALLTRSFFSLSGDKRRLAGLIRRDINALSDAARSELIGRYQAALPNQIQAIIDDGIQSGELNGRDPRLLAWSFIAIVETLLSRYGDEVLNEVEAKLDFVVDLFMNGAAVQLQETPIP</sequence>
<feature type="domain" description="HTH-type transcriptional repressor KstR2 C-terminal" evidence="1">
    <location>
        <begin position="3"/>
        <end position="84"/>
    </location>
</feature>
<dbReference type="Pfam" id="PF17932">
    <property type="entry name" value="TetR_C_24"/>
    <property type="match status" value="1"/>
</dbReference>
<proteinExistence type="predicted"/>
<name>A0A381U101_9ZZZZ</name>
<evidence type="ECO:0000259" key="1">
    <source>
        <dbReference type="Pfam" id="PF17932"/>
    </source>
</evidence>
<evidence type="ECO:0000313" key="2">
    <source>
        <dbReference type="EMBL" id="SVA21764.1"/>
    </source>
</evidence>